<feature type="compositionally biased region" description="Basic and acidic residues" evidence="1">
    <location>
        <begin position="1"/>
        <end position="13"/>
    </location>
</feature>
<protein>
    <submittedName>
        <fullName evidence="2">Uncharacterized protein</fullName>
    </submittedName>
</protein>
<evidence type="ECO:0000313" key="3">
    <source>
        <dbReference type="Proteomes" id="UP000324917"/>
    </source>
</evidence>
<feature type="region of interest" description="Disordered" evidence="1">
    <location>
        <begin position="1"/>
        <end position="40"/>
    </location>
</feature>
<organism evidence="2 3">
    <name type="scientific">Microcystis aeruginosa NIES-2520</name>
    <dbReference type="NCBI Taxonomy" id="2303982"/>
    <lineage>
        <taxon>Bacteria</taxon>
        <taxon>Bacillati</taxon>
        <taxon>Cyanobacteriota</taxon>
        <taxon>Cyanophyceae</taxon>
        <taxon>Oscillatoriophycideae</taxon>
        <taxon>Chroococcales</taxon>
        <taxon>Microcystaceae</taxon>
        <taxon>Microcystis</taxon>
    </lineage>
</organism>
<dbReference type="AlphaFoldDB" id="A0A5A5RZ41"/>
<dbReference type="EMBL" id="BHVP01000166">
    <property type="protein sequence ID" value="GCA77676.1"/>
    <property type="molecule type" value="Genomic_DNA"/>
</dbReference>
<sequence>METRGKYKDRKENPPNPDGRPLTYEEPKKRRNLSVTQAGGEEVQAIAEQYDLSVSEMLERLARGEFELVRKVSY</sequence>
<dbReference type="Proteomes" id="UP000324917">
    <property type="component" value="Unassembled WGS sequence"/>
</dbReference>
<evidence type="ECO:0000256" key="1">
    <source>
        <dbReference type="SAM" id="MobiDB-lite"/>
    </source>
</evidence>
<dbReference type="RefSeq" id="WP_149988440.1">
    <property type="nucleotide sequence ID" value="NZ_BHVP01000166.1"/>
</dbReference>
<name>A0A5A5RZ41_MICAE</name>
<accession>A0A5A5RZ41</accession>
<evidence type="ECO:0000313" key="2">
    <source>
        <dbReference type="EMBL" id="GCA77676.1"/>
    </source>
</evidence>
<proteinExistence type="predicted"/>
<gene>
    <name evidence="2" type="ORF">MiTe_04532</name>
</gene>
<reference evidence="2 3" key="1">
    <citation type="submission" date="2018-09" db="EMBL/GenBank/DDBJ databases">
        <title>Evolutionary history of phycoerythrin pigmentation in the water bloom-forming cyanobacterium Microcystis aeruginosa.</title>
        <authorList>
            <person name="Tanabe Y."/>
            <person name="Tanabe Y."/>
            <person name="Yamaguchi H."/>
        </authorList>
    </citation>
    <scope>NUCLEOTIDE SEQUENCE [LARGE SCALE GENOMIC DNA]</scope>
    <source>
        <strain evidence="2 3">NIES-2520</strain>
    </source>
</reference>
<comment type="caution">
    <text evidence="2">The sequence shown here is derived from an EMBL/GenBank/DDBJ whole genome shotgun (WGS) entry which is preliminary data.</text>
</comment>